<proteinExistence type="predicted"/>
<dbReference type="EMBL" id="SDMP01000008">
    <property type="protein sequence ID" value="RYR44712.1"/>
    <property type="molecule type" value="Genomic_DNA"/>
</dbReference>
<evidence type="ECO:0000256" key="1">
    <source>
        <dbReference type="SAM" id="MobiDB-lite"/>
    </source>
</evidence>
<feature type="region of interest" description="Disordered" evidence="1">
    <location>
        <begin position="1"/>
        <end position="22"/>
    </location>
</feature>
<evidence type="ECO:0000313" key="2">
    <source>
        <dbReference type="EMBL" id="RYR44712.1"/>
    </source>
</evidence>
<comment type="caution">
    <text evidence="2">The sequence shown here is derived from an EMBL/GenBank/DDBJ whole genome shotgun (WGS) entry which is preliminary data.</text>
</comment>
<protein>
    <submittedName>
        <fullName evidence="2">Uncharacterized protein</fullName>
    </submittedName>
</protein>
<reference evidence="2 3" key="1">
    <citation type="submission" date="2019-01" db="EMBL/GenBank/DDBJ databases">
        <title>Sequencing of cultivated peanut Arachis hypogaea provides insights into genome evolution and oil improvement.</title>
        <authorList>
            <person name="Chen X."/>
        </authorList>
    </citation>
    <scope>NUCLEOTIDE SEQUENCE [LARGE SCALE GENOMIC DNA]</scope>
    <source>
        <strain evidence="3">cv. Fuhuasheng</strain>
        <tissue evidence="2">Leaves</tissue>
    </source>
</reference>
<dbReference type="Proteomes" id="UP000289738">
    <property type="component" value="Chromosome A08"/>
</dbReference>
<gene>
    <name evidence="2" type="ORF">Ahy_A08g040997</name>
</gene>
<keyword evidence="3" id="KW-1185">Reference proteome</keyword>
<accession>A0A445C1B1</accession>
<name>A0A445C1B1_ARAHY</name>
<sequence>MSDHFGSSSRSAVVKRTQKSVPASNYKKPYYKKQILSAFTSNTWKCETVRWGGWRMGVKVEEGDREKEWDRI</sequence>
<evidence type="ECO:0000313" key="3">
    <source>
        <dbReference type="Proteomes" id="UP000289738"/>
    </source>
</evidence>
<feature type="compositionally biased region" description="Polar residues" evidence="1">
    <location>
        <begin position="1"/>
        <end position="11"/>
    </location>
</feature>
<dbReference type="AlphaFoldDB" id="A0A445C1B1"/>
<organism evidence="2 3">
    <name type="scientific">Arachis hypogaea</name>
    <name type="common">Peanut</name>
    <dbReference type="NCBI Taxonomy" id="3818"/>
    <lineage>
        <taxon>Eukaryota</taxon>
        <taxon>Viridiplantae</taxon>
        <taxon>Streptophyta</taxon>
        <taxon>Embryophyta</taxon>
        <taxon>Tracheophyta</taxon>
        <taxon>Spermatophyta</taxon>
        <taxon>Magnoliopsida</taxon>
        <taxon>eudicotyledons</taxon>
        <taxon>Gunneridae</taxon>
        <taxon>Pentapetalae</taxon>
        <taxon>rosids</taxon>
        <taxon>fabids</taxon>
        <taxon>Fabales</taxon>
        <taxon>Fabaceae</taxon>
        <taxon>Papilionoideae</taxon>
        <taxon>50 kb inversion clade</taxon>
        <taxon>dalbergioids sensu lato</taxon>
        <taxon>Dalbergieae</taxon>
        <taxon>Pterocarpus clade</taxon>
        <taxon>Arachis</taxon>
    </lineage>
</organism>